<evidence type="ECO:0000256" key="13">
    <source>
        <dbReference type="ARBA" id="ARBA00048483"/>
    </source>
</evidence>
<evidence type="ECO:0000259" key="16">
    <source>
        <dbReference type="PROSITE" id="PS51384"/>
    </source>
</evidence>
<dbReference type="InterPro" id="IPR017938">
    <property type="entry name" value="Riboflavin_synthase-like_b-brl"/>
</dbReference>
<comment type="catalytic activity">
    <reaction evidence="13">
        <text>2 a Fe(II)-siderophore + NADP(+) + H(+) = 2 a Fe(III)-siderophore + NADPH</text>
        <dbReference type="Rhea" id="RHEA:28795"/>
        <dbReference type="Rhea" id="RHEA-COMP:11342"/>
        <dbReference type="Rhea" id="RHEA-COMP:11344"/>
        <dbReference type="ChEBI" id="CHEBI:15378"/>
        <dbReference type="ChEBI" id="CHEBI:29033"/>
        <dbReference type="ChEBI" id="CHEBI:29034"/>
        <dbReference type="ChEBI" id="CHEBI:57783"/>
        <dbReference type="ChEBI" id="CHEBI:58349"/>
        <dbReference type="EC" id="1.16.1.9"/>
    </reaction>
</comment>
<feature type="transmembrane region" description="Helical" evidence="15">
    <location>
        <begin position="6"/>
        <end position="27"/>
    </location>
</feature>
<organism evidence="17 18">
    <name type="scientific">Kwoniella newhampshirensis</name>
    <dbReference type="NCBI Taxonomy" id="1651941"/>
    <lineage>
        <taxon>Eukaryota</taxon>
        <taxon>Fungi</taxon>
        <taxon>Dikarya</taxon>
        <taxon>Basidiomycota</taxon>
        <taxon>Agaricomycotina</taxon>
        <taxon>Tremellomycetes</taxon>
        <taxon>Tremellales</taxon>
        <taxon>Cryptococcaceae</taxon>
        <taxon>Kwoniella</taxon>
    </lineage>
</organism>
<dbReference type="GO" id="GO:0005886">
    <property type="term" value="C:plasma membrane"/>
    <property type="evidence" value="ECO:0007669"/>
    <property type="project" value="UniProtKB-SubCell"/>
</dbReference>
<dbReference type="GO" id="GO:0006879">
    <property type="term" value="P:intracellular iron ion homeostasis"/>
    <property type="evidence" value="ECO:0007669"/>
    <property type="project" value="TreeGrafter"/>
</dbReference>
<evidence type="ECO:0000313" key="18">
    <source>
        <dbReference type="Proteomes" id="UP001388673"/>
    </source>
</evidence>
<keyword evidence="7" id="KW-0249">Electron transport</keyword>
<evidence type="ECO:0000256" key="10">
    <source>
        <dbReference type="ARBA" id="ARBA00023065"/>
    </source>
</evidence>
<dbReference type="Pfam" id="PF08022">
    <property type="entry name" value="FAD_binding_8"/>
    <property type="match status" value="1"/>
</dbReference>
<feature type="transmembrane region" description="Helical" evidence="15">
    <location>
        <begin position="227"/>
        <end position="248"/>
    </location>
</feature>
<dbReference type="Gene3D" id="3.40.50.80">
    <property type="entry name" value="Nucleotide-binding domain of ferredoxin-NADP reductase (FNR) module"/>
    <property type="match status" value="1"/>
</dbReference>
<evidence type="ECO:0000256" key="6">
    <source>
        <dbReference type="ARBA" id="ARBA00022692"/>
    </source>
</evidence>
<dbReference type="GO" id="GO:0006826">
    <property type="term" value="P:iron ion transport"/>
    <property type="evidence" value="ECO:0007669"/>
    <property type="project" value="UniProtKB-ARBA"/>
</dbReference>
<evidence type="ECO:0000256" key="5">
    <source>
        <dbReference type="ARBA" id="ARBA00022475"/>
    </source>
</evidence>
<dbReference type="KEGG" id="kne:92180580"/>
<keyword evidence="8 15" id="KW-1133">Transmembrane helix</keyword>
<evidence type="ECO:0000313" key="17">
    <source>
        <dbReference type="EMBL" id="KAK8854583.1"/>
    </source>
</evidence>
<feature type="region of interest" description="Disordered" evidence="14">
    <location>
        <begin position="735"/>
        <end position="883"/>
    </location>
</feature>
<comment type="caution">
    <text evidence="17">The sequence shown here is derived from an EMBL/GenBank/DDBJ whole genome shotgun (WGS) entry which is preliminary data.</text>
</comment>
<sequence>MGLPAPVGYLYWYTTSIILFVLALLNITSKLYHHFTRPIAASGSTLTAPPPAPTSTEPKPLQKSSAPSITTGRRSIPRSRLYGQVRRTIRAGTVFLDKHVFLTALTLPSVRFWAKKAKKVAYPTTEVAWRVGYTVGFLVLSFYGTGWGTYAWSNQAAWVAVAQVPLIIALAGKNNIISFLTGISYDRLNYIHRAAGNLCLLGVWIHAGGHWSKSHGWNDVTWHTTLAKWGCTGMLSITLLALISLPVFRRKMFEFFLVMHIVLVALMLAAFVMHWRAMDVWIYPGVGLWAADRLLRVARLVVLNKLWIRPSLSPSSIHSTASLTLLTPSTLLVRFTQPSPHLKWSAGQHFYIVMPGISRLPWESHPFTASTIAKHPERGAEAGELAFIVRVRDGFTKRMKDQVENARKEKGLGLDEKFEVDVKAAVDGPYGVKANLRGYDGILIFAGGSGVSFALAHLLEVLREIRERKSRVKFISIVWMVTSRLHLEWITPLLKGHLSSLPPDLSLTLHVHVTGQSFPRMSMTTLPQLPSGDFAAYLENRANEAPAHRKRRRSRFMSTFSWASWTGPAARALTGGTRPGTRRGSMMPSESGRSDGSGSSTGGQGEKKSSKSSKAKKFGSMTVSDIGRRESQGQQSSKSESEDEKGSSTGGSRRQSTSAIAWSDGYAGNTIPSGGPGSEAVSFQNPFGGYSMTGNVHVHGHGYQPPEGTVSKVVPIIEGEELEIVLNQPTPMEGVQSTMEMSDAPPVPSPPLHHDDVDPHERPPTAPWQPISPTRHDSPLPAVSTPPARVRQLSMAESHHSSPSLGIGTPPTRVRQLSTTGTDSRPCTPPTTQQPTPPPRTRQISISDEPPRRHSTPLSFTPAGRRGSVPLHQPSPTLRPRGSILIPQPVALRGRPSFLDTAHLAAPDMSRSSSTASGTSMASFTEPTPIDPVQLNQPETLSRPLTPSLTFQQLGQETNSSPDELRKSISLLAAIPDPHVRRESIAAVLGPAELALRRKASEGLEGVVRWHEGRANLKESIKELMDSVAASLELDSNNEEREGDDREKGLGREKDGNRTGTRTGGRIMVGACGPRSLLDAAKNGAMEVMDAKEVYGGGVMVEYHAETFGW</sequence>
<feature type="transmembrane region" description="Helical" evidence="15">
    <location>
        <begin position="255"/>
        <end position="275"/>
    </location>
</feature>
<feature type="compositionally biased region" description="Basic and acidic residues" evidence="14">
    <location>
        <begin position="1038"/>
        <end position="1057"/>
    </location>
</feature>
<feature type="compositionally biased region" description="Polar residues" evidence="14">
    <location>
        <begin position="934"/>
        <end position="944"/>
    </location>
</feature>
<dbReference type="InterPro" id="IPR013121">
    <property type="entry name" value="Fe_red_NAD-bd_6"/>
</dbReference>
<reference evidence="17 18" key="1">
    <citation type="journal article" date="2024" name="bioRxiv">
        <title>Comparative genomics of Cryptococcus and Kwoniella reveals pathogenesis evolution and contrasting karyotype dynamics via intercentromeric recombination or chromosome fusion.</title>
        <authorList>
            <person name="Coelho M.A."/>
            <person name="David-Palma M."/>
            <person name="Shea T."/>
            <person name="Bowers K."/>
            <person name="McGinley-Smith S."/>
            <person name="Mohammad A.W."/>
            <person name="Gnirke A."/>
            <person name="Yurkov A.M."/>
            <person name="Nowrousian M."/>
            <person name="Sun S."/>
            <person name="Cuomo C.A."/>
            <person name="Heitman J."/>
        </authorList>
    </citation>
    <scope>NUCLEOTIDE SEQUENCE [LARGE SCALE GENOMIC DNA]</scope>
    <source>
        <strain evidence="17 18">CBS 13917</strain>
    </source>
</reference>
<dbReference type="SFLD" id="SFLDG01168">
    <property type="entry name" value="Ferric_reductase_subgroup_(FRE"/>
    <property type="match status" value="1"/>
</dbReference>
<dbReference type="PANTHER" id="PTHR32361">
    <property type="entry name" value="FERRIC/CUPRIC REDUCTASE TRANSMEMBRANE COMPONENT"/>
    <property type="match status" value="1"/>
</dbReference>
<comment type="similarity">
    <text evidence="2">Belongs to the ferric reductase (FRE) family.</text>
</comment>
<keyword evidence="18" id="KW-1185">Reference proteome</keyword>
<feature type="compositionally biased region" description="Basic and acidic residues" evidence="14">
    <location>
        <begin position="752"/>
        <end position="763"/>
    </location>
</feature>
<keyword evidence="9" id="KW-0560">Oxidoreductase</keyword>
<protein>
    <recommendedName>
        <fullName evidence="3">ferric-chelate reductase (NADPH)</fullName>
        <ecNumber evidence="3">1.16.1.9</ecNumber>
    </recommendedName>
</protein>
<feature type="transmembrane region" description="Helical" evidence="15">
    <location>
        <begin position="156"/>
        <end position="176"/>
    </location>
</feature>
<dbReference type="Pfam" id="PF08030">
    <property type="entry name" value="NAD_binding_6"/>
    <property type="match status" value="1"/>
</dbReference>
<evidence type="ECO:0000256" key="8">
    <source>
        <dbReference type="ARBA" id="ARBA00022989"/>
    </source>
</evidence>
<dbReference type="GeneID" id="92180580"/>
<dbReference type="InterPro" id="IPR039261">
    <property type="entry name" value="FNR_nucleotide-bd"/>
</dbReference>
<evidence type="ECO:0000256" key="4">
    <source>
        <dbReference type="ARBA" id="ARBA00022448"/>
    </source>
</evidence>
<dbReference type="InterPro" id="IPR017927">
    <property type="entry name" value="FAD-bd_FR_type"/>
</dbReference>
<feature type="transmembrane region" description="Helical" evidence="15">
    <location>
        <begin position="188"/>
        <end position="207"/>
    </location>
</feature>
<feature type="region of interest" description="Disordered" evidence="14">
    <location>
        <begin position="908"/>
        <end position="944"/>
    </location>
</feature>
<keyword evidence="10" id="KW-0406">Ion transport</keyword>
<evidence type="ECO:0000256" key="14">
    <source>
        <dbReference type="SAM" id="MobiDB-lite"/>
    </source>
</evidence>
<dbReference type="Proteomes" id="UP001388673">
    <property type="component" value="Unassembled WGS sequence"/>
</dbReference>
<dbReference type="InterPro" id="IPR013112">
    <property type="entry name" value="FAD-bd_8"/>
</dbReference>
<name>A0AAW0Z1B8_9TREE</name>
<feature type="region of interest" description="Disordered" evidence="14">
    <location>
        <begin position="570"/>
        <end position="682"/>
    </location>
</feature>
<dbReference type="GO" id="GO:0052851">
    <property type="term" value="F:ferric-chelate reductase (NADPH) activity"/>
    <property type="evidence" value="ECO:0007669"/>
    <property type="project" value="UniProtKB-EC"/>
</dbReference>
<evidence type="ECO:0000256" key="3">
    <source>
        <dbReference type="ARBA" id="ARBA00012668"/>
    </source>
</evidence>
<dbReference type="RefSeq" id="XP_066802821.1">
    <property type="nucleotide sequence ID" value="XM_066946429.1"/>
</dbReference>
<feature type="compositionally biased region" description="Low complexity" evidence="14">
    <location>
        <begin position="589"/>
        <end position="598"/>
    </location>
</feature>
<dbReference type="EC" id="1.16.1.9" evidence="3"/>
<feature type="region of interest" description="Disordered" evidence="14">
    <location>
        <begin position="1032"/>
        <end position="1066"/>
    </location>
</feature>
<dbReference type="SUPFAM" id="SSF63380">
    <property type="entry name" value="Riboflavin synthase domain-like"/>
    <property type="match status" value="1"/>
</dbReference>
<comment type="subcellular location">
    <subcellularLocation>
        <location evidence="1">Cell membrane</location>
        <topology evidence="1">Multi-pass membrane protein</topology>
    </subcellularLocation>
</comment>
<dbReference type="InterPro" id="IPR051410">
    <property type="entry name" value="Ferric/Cupric_Reductase"/>
</dbReference>
<feature type="compositionally biased region" description="Low complexity" evidence="14">
    <location>
        <begin position="909"/>
        <end position="923"/>
    </location>
</feature>
<keyword evidence="11 15" id="KW-0472">Membrane</keyword>
<proteinExistence type="inferred from homology"/>
<keyword evidence="5" id="KW-1003">Cell membrane</keyword>
<accession>A0AAW0Z1B8</accession>
<evidence type="ECO:0000256" key="12">
    <source>
        <dbReference type="ARBA" id="ARBA00023180"/>
    </source>
</evidence>
<dbReference type="EMBL" id="JBCAWK010000006">
    <property type="protein sequence ID" value="KAK8854583.1"/>
    <property type="molecule type" value="Genomic_DNA"/>
</dbReference>
<evidence type="ECO:0000256" key="15">
    <source>
        <dbReference type="SAM" id="Phobius"/>
    </source>
</evidence>
<dbReference type="AlphaFoldDB" id="A0AAW0Z1B8"/>
<evidence type="ECO:0000256" key="9">
    <source>
        <dbReference type="ARBA" id="ARBA00023002"/>
    </source>
</evidence>
<feature type="transmembrane region" description="Helical" evidence="15">
    <location>
        <begin position="127"/>
        <end position="144"/>
    </location>
</feature>
<dbReference type="PROSITE" id="PS51384">
    <property type="entry name" value="FAD_FR"/>
    <property type="match status" value="1"/>
</dbReference>
<feature type="region of interest" description="Disordered" evidence="14">
    <location>
        <begin position="44"/>
        <end position="73"/>
    </location>
</feature>
<feature type="domain" description="FAD-binding FR-type" evidence="16">
    <location>
        <begin position="310"/>
        <end position="436"/>
    </location>
</feature>
<dbReference type="CDD" id="cd06186">
    <property type="entry name" value="NOX_Duox_like_FAD_NADP"/>
    <property type="match status" value="1"/>
</dbReference>
<evidence type="ECO:0000256" key="7">
    <source>
        <dbReference type="ARBA" id="ARBA00022982"/>
    </source>
</evidence>
<dbReference type="InterPro" id="IPR013130">
    <property type="entry name" value="Fe3_Rdtase_TM_dom"/>
</dbReference>
<keyword evidence="6 15" id="KW-0812">Transmembrane</keyword>
<gene>
    <name evidence="17" type="ORF">IAR55_003322</name>
</gene>
<dbReference type="Pfam" id="PF01794">
    <property type="entry name" value="Ferric_reduct"/>
    <property type="match status" value="1"/>
</dbReference>
<keyword evidence="4" id="KW-0813">Transport</keyword>
<dbReference type="GO" id="GO:0015677">
    <property type="term" value="P:copper ion import"/>
    <property type="evidence" value="ECO:0007669"/>
    <property type="project" value="TreeGrafter"/>
</dbReference>
<evidence type="ECO:0000256" key="1">
    <source>
        <dbReference type="ARBA" id="ARBA00004651"/>
    </source>
</evidence>
<evidence type="ECO:0000256" key="11">
    <source>
        <dbReference type="ARBA" id="ARBA00023136"/>
    </source>
</evidence>
<dbReference type="SFLD" id="SFLDS00052">
    <property type="entry name" value="Ferric_Reductase_Domain"/>
    <property type="match status" value="1"/>
</dbReference>
<dbReference type="PANTHER" id="PTHR32361:SF9">
    <property type="entry name" value="FERRIC REDUCTASE TRANSMEMBRANE COMPONENT 3-RELATED"/>
    <property type="match status" value="1"/>
</dbReference>
<keyword evidence="12" id="KW-0325">Glycoprotein</keyword>
<feature type="compositionally biased region" description="Polar residues" evidence="14">
    <location>
        <begin position="62"/>
        <end position="73"/>
    </location>
</feature>
<evidence type="ECO:0000256" key="2">
    <source>
        <dbReference type="ARBA" id="ARBA00006278"/>
    </source>
</evidence>